<reference evidence="7" key="1">
    <citation type="submission" date="2020-11" db="EMBL/GenBank/DDBJ databases">
        <authorList>
            <person name="Konstantinou D."/>
            <person name="Gkelis S."/>
            <person name="Popin R."/>
            <person name="Fewer D."/>
            <person name="Sivonen K."/>
        </authorList>
    </citation>
    <scope>NUCLEOTIDE SEQUENCE</scope>
    <source>
        <strain evidence="7">TAU-MAC 1115</strain>
    </source>
</reference>
<keyword evidence="4 6" id="KW-1133">Transmembrane helix</keyword>
<dbReference type="CDD" id="cd16914">
    <property type="entry name" value="EcfT"/>
    <property type="match status" value="1"/>
</dbReference>
<evidence type="ECO:0000256" key="1">
    <source>
        <dbReference type="ARBA" id="ARBA00004651"/>
    </source>
</evidence>
<evidence type="ECO:0000256" key="3">
    <source>
        <dbReference type="ARBA" id="ARBA00022692"/>
    </source>
</evidence>
<dbReference type="NCBIfam" id="TIGR02454">
    <property type="entry name" value="ECF_T_CbiQ"/>
    <property type="match status" value="1"/>
</dbReference>
<gene>
    <name evidence="7" type="primary">cbiQ</name>
    <name evidence="7" type="ORF">IXB50_20410</name>
</gene>
<comment type="caution">
    <text evidence="7">The sequence shown here is derived from an EMBL/GenBank/DDBJ whole genome shotgun (WGS) entry which is preliminary data.</text>
</comment>
<dbReference type="InterPro" id="IPR003339">
    <property type="entry name" value="ABC/ECF_trnsptr_transmembrane"/>
</dbReference>
<organism evidence="7 8">
    <name type="scientific">Leptothoe spongobia TAU-MAC 1115</name>
    <dbReference type="NCBI Taxonomy" id="1967444"/>
    <lineage>
        <taxon>Bacteria</taxon>
        <taxon>Bacillati</taxon>
        <taxon>Cyanobacteriota</taxon>
        <taxon>Cyanophyceae</taxon>
        <taxon>Nodosilineales</taxon>
        <taxon>Cymatolegaceae</taxon>
        <taxon>Leptothoe</taxon>
        <taxon>Leptothoe spongobia</taxon>
    </lineage>
</organism>
<name>A0A947GM57_9CYAN</name>
<protein>
    <submittedName>
        <fullName evidence="7">Cobalt ECF transporter T component CbiQ</fullName>
    </submittedName>
</protein>
<evidence type="ECO:0000256" key="6">
    <source>
        <dbReference type="SAM" id="Phobius"/>
    </source>
</evidence>
<feature type="transmembrane region" description="Helical" evidence="6">
    <location>
        <begin position="24"/>
        <end position="53"/>
    </location>
</feature>
<feature type="transmembrane region" description="Helical" evidence="6">
    <location>
        <begin position="137"/>
        <end position="158"/>
    </location>
</feature>
<dbReference type="PANTHER" id="PTHR34857:SF2">
    <property type="entry name" value="SLL0384 PROTEIN"/>
    <property type="match status" value="1"/>
</dbReference>
<keyword evidence="3 6" id="KW-0812">Transmembrane</keyword>
<evidence type="ECO:0000256" key="4">
    <source>
        <dbReference type="ARBA" id="ARBA00022989"/>
    </source>
</evidence>
<comment type="subcellular location">
    <subcellularLocation>
        <location evidence="1">Cell membrane</location>
        <topology evidence="1">Multi-pass membrane protein</topology>
    </subcellularLocation>
</comment>
<feature type="transmembrane region" description="Helical" evidence="6">
    <location>
        <begin position="234"/>
        <end position="254"/>
    </location>
</feature>
<dbReference type="GO" id="GO:0043190">
    <property type="term" value="C:ATP-binding cassette (ABC) transporter complex"/>
    <property type="evidence" value="ECO:0007669"/>
    <property type="project" value="InterPro"/>
</dbReference>
<evidence type="ECO:0000256" key="2">
    <source>
        <dbReference type="ARBA" id="ARBA00022475"/>
    </source>
</evidence>
<dbReference type="RefSeq" id="WP_215610850.1">
    <property type="nucleotide sequence ID" value="NZ_JADOES010000059.1"/>
</dbReference>
<dbReference type="EMBL" id="JADOES010000059">
    <property type="protein sequence ID" value="MBT9317788.1"/>
    <property type="molecule type" value="Genomic_DNA"/>
</dbReference>
<evidence type="ECO:0000256" key="5">
    <source>
        <dbReference type="ARBA" id="ARBA00023136"/>
    </source>
</evidence>
<dbReference type="InterPro" id="IPR051611">
    <property type="entry name" value="ECF_transporter_component"/>
</dbReference>
<sequence>MRLTLDTYAGLHSPLHCWWPRSKLVGLGVLMLGFACVQQVQLIPVCLMVTAVLYGLSGLPWSFLRSRLRYPGLFLLGLVIALPLLSGSTILWQWGPFAIRQEGLLAMGLIAGRFLSIVTLGMLLLGTTPLLMLIDSLVSLGLPPLLAEMTLLSYRYLFDMADQLTNLRQAMRLRGFHPNGNRQSWQQLAAVAGTLLVRSYEQSERVYKAMRLRGYGHSQSVKSQIKGWGKSADLVAIGLCATISLALIGTQIWLTVPET</sequence>
<keyword evidence="5 6" id="KW-0472">Membrane</keyword>
<dbReference type="Pfam" id="PF02361">
    <property type="entry name" value="CbiQ"/>
    <property type="match status" value="1"/>
</dbReference>
<evidence type="ECO:0000313" key="8">
    <source>
        <dbReference type="Proteomes" id="UP000717364"/>
    </source>
</evidence>
<dbReference type="GO" id="GO:0006824">
    <property type="term" value="P:cobalt ion transport"/>
    <property type="evidence" value="ECO:0007669"/>
    <property type="project" value="InterPro"/>
</dbReference>
<dbReference type="InterPro" id="IPR012809">
    <property type="entry name" value="ECF_CbiQ"/>
</dbReference>
<dbReference type="AlphaFoldDB" id="A0A947GM57"/>
<dbReference type="Proteomes" id="UP000717364">
    <property type="component" value="Unassembled WGS sequence"/>
</dbReference>
<accession>A0A947GM57</accession>
<feature type="transmembrane region" description="Helical" evidence="6">
    <location>
        <begin position="73"/>
        <end position="92"/>
    </location>
</feature>
<keyword evidence="8" id="KW-1185">Reference proteome</keyword>
<dbReference type="PANTHER" id="PTHR34857">
    <property type="entry name" value="SLL0384 PROTEIN"/>
    <property type="match status" value="1"/>
</dbReference>
<evidence type="ECO:0000313" key="7">
    <source>
        <dbReference type="EMBL" id="MBT9317788.1"/>
    </source>
</evidence>
<proteinExistence type="predicted"/>
<reference evidence="7" key="2">
    <citation type="journal article" date="2021" name="Mar. Drugs">
        <title>Genome Reduction and Secondary Metabolism of the Marine Sponge-Associated Cyanobacterium Leptothoe.</title>
        <authorList>
            <person name="Konstantinou D."/>
            <person name="Popin R.V."/>
            <person name="Fewer D.P."/>
            <person name="Sivonen K."/>
            <person name="Gkelis S."/>
        </authorList>
    </citation>
    <scope>NUCLEOTIDE SEQUENCE</scope>
    <source>
        <strain evidence="7">TAU-MAC 1115</strain>
    </source>
</reference>
<feature type="transmembrane region" description="Helical" evidence="6">
    <location>
        <begin position="104"/>
        <end position="125"/>
    </location>
</feature>
<keyword evidence="2" id="KW-1003">Cell membrane</keyword>